<evidence type="ECO:0000256" key="11">
    <source>
        <dbReference type="PIRSR" id="PIRSR634016-4"/>
    </source>
</evidence>
<dbReference type="GO" id="GO:0016285">
    <property type="term" value="F:alanyl aminopeptidase activity"/>
    <property type="evidence" value="ECO:0007669"/>
    <property type="project" value="UniProtKB-EC"/>
</dbReference>
<keyword evidence="6 12" id="KW-0378">Hydrolase</keyword>
<evidence type="ECO:0000259" key="15">
    <source>
        <dbReference type="Pfam" id="PF17900"/>
    </source>
</evidence>
<dbReference type="Gene3D" id="2.60.40.1730">
    <property type="entry name" value="tricorn interacting facor f3 domain"/>
    <property type="match status" value="1"/>
</dbReference>
<feature type="signal peptide" evidence="13">
    <location>
        <begin position="1"/>
        <end position="21"/>
    </location>
</feature>
<dbReference type="PANTHER" id="PTHR11533:SF174">
    <property type="entry name" value="PUROMYCIN-SENSITIVE AMINOPEPTIDASE-RELATED"/>
    <property type="match status" value="1"/>
</dbReference>
<dbReference type="CDD" id="cd09601">
    <property type="entry name" value="M1_APN-Q_like"/>
    <property type="match status" value="1"/>
</dbReference>
<feature type="binding site" evidence="10">
    <location>
        <position position="416"/>
    </location>
    <ligand>
        <name>Zn(2+)</name>
        <dbReference type="ChEBI" id="CHEBI:29105"/>
        <note>catalytic</note>
    </ligand>
</feature>
<dbReference type="InterPro" id="IPR034016">
    <property type="entry name" value="M1_APN-typ"/>
</dbReference>
<evidence type="ECO:0000256" key="8">
    <source>
        <dbReference type="ARBA" id="ARBA00023049"/>
    </source>
</evidence>
<dbReference type="GO" id="GO:0006508">
    <property type="term" value="P:proteolysis"/>
    <property type="evidence" value="ECO:0007669"/>
    <property type="project" value="UniProtKB-KW"/>
</dbReference>
<dbReference type="GO" id="GO:0005737">
    <property type="term" value="C:cytoplasm"/>
    <property type="evidence" value="ECO:0007669"/>
    <property type="project" value="TreeGrafter"/>
</dbReference>
<feature type="chain" id="PRO_5025344351" description="Aminopeptidase" evidence="13">
    <location>
        <begin position="22"/>
        <end position="748"/>
    </location>
</feature>
<evidence type="ECO:0000256" key="10">
    <source>
        <dbReference type="PIRSR" id="PIRSR634016-3"/>
    </source>
</evidence>
<dbReference type="GO" id="GO:0016020">
    <property type="term" value="C:membrane"/>
    <property type="evidence" value="ECO:0007669"/>
    <property type="project" value="TreeGrafter"/>
</dbReference>
<evidence type="ECO:0000256" key="9">
    <source>
        <dbReference type="PIRSR" id="PIRSR634016-1"/>
    </source>
</evidence>
<proteinExistence type="inferred from homology"/>
<dbReference type="GO" id="GO:0042277">
    <property type="term" value="F:peptide binding"/>
    <property type="evidence" value="ECO:0007669"/>
    <property type="project" value="TreeGrafter"/>
</dbReference>
<feature type="active site" description="Proton acceptor" evidence="9">
    <location>
        <position position="417"/>
    </location>
</feature>
<dbReference type="GO" id="GO:0043171">
    <property type="term" value="P:peptide catabolic process"/>
    <property type="evidence" value="ECO:0007669"/>
    <property type="project" value="TreeGrafter"/>
</dbReference>
<evidence type="ECO:0000256" key="2">
    <source>
        <dbReference type="ARBA" id="ARBA00010136"/>
    </source>
</evidence>
<dbReference type="InterPro" id="IPR027268">
    <property type="entry name" value="Peptidase_M4/M1_CTD_sf"/>
</dbReference>
<evidence type="ECO:0000256" key="4">
    <source>
        <dbReference type="ARBA" id="ARBA00022670"/>
    </source>
</evidence>
<sequence>MKKFSAPVAFNHLAITAVTLAVLTACGGGGNSGGGASLGGGGVALGAPSDPVAFAPSSDATKKSPDDGVPSVADAAVAAVDRSARPMELPDTVWPSNYKLWFRPDAALKTFTGRGDVEIEVLKPVDAIVVAAHNLNFAKGRTTLRKVSNPGEAIALIPTPQTLGDFVQLRLNDGQIAKGKYLLHMEWDGKIQFSDAEYCPPAEVARNPFCSAATGIFKVGLSTPEGVSSDAIVTQGETNYARQWFPGWDEPAFRHTFEISAEVPGDWKTVSNGAQTEAVKLPDGYQRVSFEKTPSMPMYLTFFGGGKFDVLADTFKSPLDGTDMPLRWFTPPGRSDWAKFAMEWTKVSMDYYYRYTGIPLPFKKFDTVAANDSYDNKPNTGFGGMENWGSIFEFADAVLTKPGDTPTLYSVTVVTHEVAHQWFGDLVTLDWWDNVWLNESFARWFERRTTIKFHPEYYSFSDYVLDKHNVIVADLKNTAVPVQRNLNDAGSFGFISPSIFVYNKGSHVLETIQNYIGEEAMQKGLQIYLKDYAFGNVTPSRLWASLEKASGGKKVSEIGDSLIRQTGIPLLTVDAQCAGNSTYVNITQESFPNQNQFPASTWTIPVTLAYGDALAQRTTFVMSNNSTQVELPGCTAVLAGPTGQDYYVTNYSAPSWSALLANAQSLAGNKPLLLNIERDAFRLLSVGRITQAQYDQIKGVVNLPAPLLAKTEVSEQTMAAVATGEQKESYPHALRFQGSMKLRDNEKR</sequence>
<evidence type="ECO:0000256" key="13">
    <source>
        <dbReference type="SAM" id="SignalP"/>
    </source>
</evidence>
<dbReference type="InterPro" id="IPR042097">
    <property type="entry name" value="Aminopeptidase_N-like_N_sf"/>
</dbReference>
<feature type="binding site" evidence="10">
    <location>
        <position position="420"/>
    </location>
    <ligand>
        <name>Zn(2+)</name>
        <dbReference type="ChEBI" id="CHEBI:29105"/>
        <note>catalytic</note>
    </ligand>
</feature>
<keyword evidence="13" id="KW-0732">Signal</keyword>
<feature type="domain" description="Peptidase M1 membrane alanine aminopeptidase" evidence="14">
    <location>
        <begin position="340"/>
        <end position="559"/>
    </location>
</feature>
<dbReference type="Pfam" id="PF01433">
    <property type="entry name" value="Peptidase_M1"/>
    <property type="match status" value="1"/>
</dbReference>
<dbReference type="SUPFAM" id="SSF63737">
    <property type="entry name" value="Leukotriene A4 hydrolase N-terminal domain"/>
    <property type="match status" value="1"/>
</dbReference>
<keyword evidence="3 12" id="KW-0031">Aminopeptidase</keyword>
<dbReference type="SUPFAM" id="SSF55486">
    <property type="entry name" value="Metalloproteases ('zincins'), catalytic domain"/>
    <property type="match status" value="1"/>
</dbReference>
<dbReference type="PRINTS" id="PR00756">
    <property type="entry name" value="ALADIPTASE"/>
</dbReference>
<feature type="binding site" evidence="10">
    <location>
        <position position="439"/>
    </location>
    <ligand>
        <name>Zn(2+)</name>
        <dbReference type="ChEBI" id="CHEBI:29105"/>
        <note>catalytic</note>
    </ligand>
</feature>
<protein>
    <recommendedName>
        <fullName evidence="12">Aminopeptidase</fullName>
        <ecNumber evidence="12">3.4.11.-</ecNumber>
    </recommendedName>
</protein>
<dbReference type="PANTHER" id="PTHR11533">
    <property type="entry name" value="PROTEASE M1 ZINC METALLOPROTEASE"/>
    <property type="match status" value="1"/>
</dbReference>
<comment type="catalytic activity">
    <reaction evidence="1">
        <text>Release of an N-terminal amino acid, Xaa-|-Yaa- from a peptide, amide or arylamide. Xaa is preferably Ala, but may be most amino acids including Pro (slow action). When a terminal hydrophobic residue is followed by a prolyl residue, the two may be released as an intact Xaa-Pro dipeptide.</text>
        <dbReference type="EC" id="3.4.11.2"/>
    </reaction>
</comment>
<dbReference type="InterPro" id="IPR014782">
    <property type="entry name" value="Peptidase_M1_dom"/>
</dbReference>
<keyword evidence="4 12" id="KW-0645">Protease</keyword>
<dbReference type="InterPro" id="IPR001930">
    <property type="entry name" value="Peptidase_M1"/>
</dbReference>
<evidence type="ECO:0000256" key="12">
    <source>
        <dbReference type="RuleBase" id="RU364040"/>
    </source>
</evidence>
<keyword evidence="7 10" id="KW-0862">Zinc</keyword>
<accession>A0A679IWF6</accession>
<dbReference type="InterPro" id="IPR050344">
    <property type="entry name" value="Peptidase_M1_aminopeptidases"/>
</dbReference>
<dbReference type="PROSITE" id="PS51257">
    <property type="entry name" value="PROKAR_LIPOPROTEIN"/>
    <property type="match status" value="1"/>
</dbReference>
<dbReference type="GO" id="GO:0070006">
    <property type="term" value="F:metalloaminopeptidase activity"/>
    <property type="evidence" value="ECO:0007669"/>
    <property type="project" value="TreeGrafter"/>
</dbReference>
<keyword evidence="8 12" id="KW-0482">Metalloprotease</keyword>
<dbReference type="GO" id="GO:0005615">
    <property type="term" value="C:extracellular space"/>
    <property type="evidence" value="ECO:0007669"/>
    <property type="project" value="TreeGrafter"/>
</dbReference>
<dbReference type="GO" id="GO:0008270">
    <property type="term" value="F:zinc ion binding"/>
    <property type="evidence" value="ECO:0007669"/>
    <property type="project" value="UniProtKB-UniRule"/>
</dbReference>
<dbReference type="EC" id="3.4.11.-" evidence="12"/>
<feature type="site" description="Transition state stabilizer" evidence="11">
    <location>
        <position position="502"/>
    </location>
</feature>
<evidence type="ECO:0000259" key="14">
    <source>
        <dbReference type="Pfam" id="PF01433"/>
    </source>
</evidence>
<evidence type="ECO:0000256" key="3">
    <source>
        <dbReference type="ARBA" id="ARBA00022438"/>
    </source>
</evidence>
<dbReference type="Gene3D" id="1.10.390.10">
    <property type="entry name" value="Neutral Protease Domain 2"/>
    <property type="match status" value="1"/>
</dbReference>
<comment type="similarity">
    <text evidence="2 12">Belongs to the peptidase M1 family.</text>
</comment>
<dbReference type="RefSeq" id="WP_339090223.1">
    <property type="nucleotide sequence ID" value="NZ_LR743507.1"/>
</dbReference>
<dbReference type="EMBL" id="LR743507">
    <property type="protein sequence ID" value="CAA2104085.1"/>
    <property type="molecule type" value="Genomic_DNA"/>
</dbReference>
<keyword evidence="5 10" id="KW-0479">Metal-binding</keyword>
<name>A0A679IWF6_VARPD</name>
<feature type="domain" description="Aminopeptidase N-like N-terminal" evidence="15">
    <location>
        <begin position="95"/>
        <end position="300"/>
    </location>
</feature>
<reference evidence="16" key="1">
    <citation type="submission" date="2019-12" db="EMBL/GenBank/DDBJ databases">
        <authorList>
            <person name="Cremers G."/>
        </authorList>
    </citation>
    <scope>NUCLEOTIDE SEQUENCE</scope>
    <source>
        <strain evidence="16">Vvax</strain>
    </source>
</reference>
<organism evidence="16">
    <name type="scientific">Variovorax paradoxus</name>
    <dbReference type="NCBI Taxonomy" id="34073"/>
    <lineage>
        <taxon>Bacteria</taxon>
        <taxon>Pseudomonadati</taxon>
        <taxon>Pseudomonadota</taxon>
        <taxon>Betaproteobacteria</taxon>
        <taxon>Burkholderiales</taxon>
        <taxon>Comamonadaceae</taxon>
        <taxon>Variovorax</taxon>
    </lineage>
</organism>
<comment type="cofactor">
    <cofactor evidence="10 12">
        <name>Zn(2+)</name>
        <dbReference type="ChEBI" id="CHEBI:29105"/>
    </cofactor>
    <text evidence="10 12">Binds 1 zinc ion per subunit.</text>
</comment>
<evidence type="ECO:0000256" key="5">
    <source>
        <dbReference type="ARBA" id="ARBA00022723"/>
    </source>
</evidence>
<evidence type="ECO:0000313" key="16">
    <source>
        <dbReference type="EMBL" id="CAA2104085.1"/>
    </source>
</evidence>
<dbReference type="AlphaFoldDB" id="A0A679IWF6"/>
<evidence type="ECO:0000256" key="7">
    <source>
        <dbReference type="ARBA" id="ARBA00022833"/>
    </source>
</evidence>
<dbReference type="Pfam" id="PF17900">
    <property type="entry name" value="Peptidase_M1_N"/>
    <property type="match status" value="1"/>
</dbReference>
<dbReference type="Gene3D" id="3.30.2010.30">
    <property type="match status" value="1"/>
</dbReference>
<evidence type="ECO:0000256" key="1">
    <source>
        <dbReference type="ARBA" id="ARBA00000098"/>
    </source>
</evidence>
<gene>
    <name evidence="16" type="primary">pepN_1</name>
    <name evidence="16" type="ORF">VVAX_02588</name>
</gene>
<dbReference type="InterPro" id="IPR045357">
    <property type="entry name" value="Aminopeptidase_N-like_N"/>
</dbReference>
<evidence type="ECO:0000256" key="6">
    <source>
        <dbReference type="ARBA" id="ARBA00022801"/>
    </source>
</evidence>